<name>A0A449B2F7_9BACT</name>
<gene>
    <name evidence="2" type="ORF">NCTC10181_00640</name>
</gene>
<evidence type="ECO:0000313" key="3">
    <source>
        <dbReference type="Proteomes" id="UP000290985"/>
    </source>
</evidence>
<reference evidence="2 3" key="1">
    <citation type="submission" date="2019-01" db="EMBL/GenBank/DDBJ databases">
        <authorList>
            <consortium name="Pathogen Informatics"/>
        </authorList>
    </citation>
    <scope>NUCLEOTIDE SEQUENCE [LARGE SCALE GENOMIC DNA]</scope>
    <source>
        <strain evidence="2 3">NCTC10181</strain>
    </source>
</reference>
<dbReference type="Proteomes" id="UP000290985">
    <property type="component" value="Chromosome"/>
</dbReference>
<keyword evidence="1" id="KW-0472">Membrane</keyword>
<accession>A0A449B2F7</accession>
<dbReference type="RefSeq" id="WP_129725579.1">
    <property type="nucleotide sequence ID" value="NZ_LR215036.1"/>
</dbReference>
<dbReference type="AlphaFoldDB" id="A0A449B2F7"/>
<dbReference type="KEGG" id="mcit:NCTC10181_00640"/>
<organism evidence="2 3">
    <name type="scientific">Mycoplasmopsis citelli</name>
    <dbReference type="NCBI Taxonomy" id="171281"/>
    <lineage>
        <taxon>Bacteria</taxon>
        <taxon>Bacillati</taxon>
        <taxon>Mycoplasmatota</taxon>
        <taxon>Mycoplasmoidales</taxon>
        <taxon>Metamycoplasmataceae</taxon>
        <taxon>Mycoplasmopsis</taxon>
    </lineage>
</organism>
<keyword evidence="3" id="KW-1185">Reference proteome</keyword>
<feature type="transmembrane region" description="Helical" evidence="1">
    <location>
        <begin position="89"/>
        <end position="110"/>
    </location>
</feature>
<proteinExistence type="predicted"/>
<feature type="transmembrane region" description="Helical" evidence="1">
    <location>
        <begin position="56"/>
        <end position="77"/>
    </location>
</feature>
<sequence length="132" mass="15831">MFWLLSTFVDNNLITTTSTQELENIKVTKLLSYIANSLVIVFFCVYAYFLRYKIKAGYIFFILWTIVFIAMAFLPFWSDFNKLNTLQKVFGSLSSIFASIISLYMIYYTIKLFIKRKVYRYELIQNIKKQRR</sequence>
<keyword evidence="1" id="KW-1133">Transmembrane helix</keyword>
<keyword evidence="1" id="KW-0812">Transmembrane</keyword>
<protein>
    <submittedName>
        <fullName evidence="2">Uncharacterized protein</fullName>
    </submittedName>
</protein>
<evidence type="ECO:0000256" key="1">
    <source>
        <dbReference type="SAM" id="Phobius"/>
    </source>
</evidence>
<evidence type="ECO:0000313" key="2">
    <source>
        <dbReference type="EMBL" id="VEU74778.1"/>
    </source>
</evidence>
<feature type="transmembrane region" description="Helical" evidence="1">
    <location>
        <begin position="30"/>
        <end position="49"/>
    </location>
</feature>
<dbReference type="OrthoDB" id="398953at2"/>
<dbReference type="EMBL" id="LR215036">
    <property type="protein sequence ID" value="VEU74778.1"/>
    <property type="molecule type" value="Genomic_DNA"/>
</dbReference>